<feature type="compositionally biased region" description="Basic and acidic residues" evidence="1">
    <location>
        <begin position="56"/>
        <end position="91"/>
    </location>
</feature>
<evidence type="ECO:0000256" key="1">
    <source>
        <dbReference type="SAM" id="MobiDB-lite"/>
    </source>
</evidence>
<evidence type="ECO:0008006" key="4">
    <source>
        <dbReference type="Google" id="ProtNLM"/>
    </source>
</evidence>
<dbReference type="GeneID" id="37199788"/>
<sequence>MSDANAKPTGLAAKVDKKRKRQAEESNSKPEQTKSTGNNASEGPNSNKKRKNNNKGKFDKKGGNKGKDSKDKAKQPKEPQETKATEVKGSIDEAIGKMDGRLLADHFAQKVRRHNKEITAVELSDLSVPDSAFLDTSSFDSPRNLENLPAFLKAFSPEKGSGLAKSSEEKGTPHTLVIAGAGLRAADVVRALRSFQNKESIVGKLFAKHIKLDEAKQFLERARMGIGAGTPARISDLIDSGSLKLGELERIVIDGSYVDQKQRGIFDMKETHLPLLQLLTRPEFKDRYGAKQKGIKILVF</sequence>
<dbReference type="OrthoDB" id="1929311at2759"/>
<reference evidence="2 3" key="1">
    <citation type="submission" date="2018-02" db="EMBL/GenBank/DDBJ databases">
        <title>The genomes of Aspergillus section Nigri reveals drivers in fungal speciation.</title>
        <authorList>
            <consortium name="DOE Joint Genome Institute"/>
            <person name="Vesth T.C."/>
            <person name="Nybo J."/>
            <person name="Theobald S."/>
            <person name="Brandl J."/>
            <person name="Frisvad J.C."/>
            <person name="Nielsen K.F."/>
            <person name="Lyhne E.K."/>
            <person name="Kogle M.E."/>
            <person name="Kuo A."/>
            <person name="Riley R."/>
            <person name="Clum A."/>
            <person name="Nolan M."/>
            <person name="Lipzen A."/>
            <person name="Salamov A."/>
            <person name="Henrissat B."/>
            <person name="Wiebenga A."/>
            <person name="De vries R.P."/>
            <person name="Grigoriev I.V."/>
            <person name="Mortensen U.H."/>
            <person name="Andersen M.R."/>
            <person name="Baker S.E."/>
        </authorList>
    </citation>
    <scope>NUCLEOTIDE SEQUENCE [LARGE SCALE GENOMIC DNA]</scope>
    <source>
        <strain evidence="2 3">CBS 101889</strain>
    </source>
</reference>
<dbReference type="AlphaFoldDB" id="A0A395HRW4"/>
<feature type="compositionally biased region" description="Basic and acidic residues" evidence="1">
    <location>
        <begin position="22"/>
        <end position="32"/>
    </location>
</feature>
<proteinExistence type="predicted"/>
<keyword evidence="3" id="KW-1185">Reference proteome</keyword>
<dbReference type="PANTHER" id="PTHR24030:SF0">
    <property type="entry name" value="PROTEIN CMSS1"/>
    <property type="match status" value="1"/>
</dbReference>
<evidence type="ECO:0000313" key="2">
    <source>
        <dbReference type="EMBL" id="RAL10557.1"/>
    </source>
</evidence>
<accession>A0A395HRW4</accession>
<dbReference type="GO" id="GO:0005634">
    <property type="term" value="C:nucleus"/>
    <property type="evidence" value="ECO:0007669"/>
    <property type="project" value="TreeGrafter"/>
</dbReference>
<dbReference type="STRING" id="1450537.A0A395HRW4"/>
<protein>
    <recommendedName>
        <fullName evidence="4">U3-containing 90S pre-ribosomal complex subunit-domain containing protein</fullName>
    </recommendedName>
</protein>
<dbReference type="PANTHER" id="PTHR24030">
    <property type="entry name" value="PROTEIN CMSS1"/>
    <property type="match status" value="1"/>
</dbReference>
<dbReference type="GO" id="GO:0030686">
    <property type="term" value="C:90S preribosome"/>
    <property type="evidence" value="ECO:0007669"/>
    <property type="project" value="TreeGrafter"/>
</dbReference>
<gene>
    <name evidence="2" type="ORF">BO97DRAFT_406812</name>
</gene>
<dbReference type="EMBL" id="KZ824294">
    <property type="protein sequence ID" value="RAL10557.1"/>
    <property type="molecule type" value="Genomic_DNA"/>
</dbReference>
<feature type="compositionally biased region" description="Polar residues" evidence="1">
    <location>
        <begin position="33"/>
        <end position="44"/>
    </location>
</feature>
<evidence type="ECO:0000313" key="3">
    <source>
        <dbReference type="Proteomes" id="UP000248961"/>
    </source>
</evidence>
<dbReference type="Pfam" id="PF14617">
    <property type="entry name" value="CMS1"/>
    <property type="match status" value="1"/>
</dbReference>
<name>A0A395HRW4_ASPHC</name>
<organism evidence="2 3">
    <name type="scientific">Aspergillus homomorphus (strain CBS 101889)</name>
    <dbReference type="NCBI Taxonomy" id="1450537"/>
    <lineage>
        <taxon>Eukaryota</taxon>
        <taxon>Fungi</taxon>
        <taxon>Dikarya</taxon>
        <taxon>Ascomycota</taxon>
        <taxon>Pezizomycotina</taxon>
        <taxon>Eurotiomycetes</taxon>
        <taxon>Eurotiomycetidae</taxon>
        <taxon>Eurotiales</taxon>
        <taxon>Aspergillaceae</taxon>
        <taxon>Aspergillus</taxon>
        <taxon>Aspergillus subgen. Circumdati</taxon>
    </lineage>
</organism>
<dbReference type="VEuPathDB" id="FungiDB:BO97DRAFT_406812"/>
<feature type="region of interest" description="Disordered" evidence="1">
    <location>
        <begin position="1"/>
        <end position="91"/>
    </location>
</feature>
<dbReference type="RefSeq" id="XP_025549711.1">
    <property type="nucleotide sequence ID" value="XM_025695499.1"/>
</dbReference>
<dbReference type="Proteomes" id="UP000248961">
    <property type="component" value="Unassembled WGS sequence"/>
</dbReference>
<dbReference type="InterPro" id="IPR032704">
    <property type="entry name" value="Cms1"/>
</dbReference>